<evidence type="ECO:0000313" key="2">
    <source>
        <dbReference type="EMBL" id="GGB47882.1"/>
    </source>
</evidence>
<dbReference type="InterPro" id="IPR000014">
    <property type="entry name" value="PAS"/>
</dbReference>
<organism evidence="2 3">
    <name type="scientific">Gordonia jinhuaensis</name>
    <dbReference type="NCBI Taxonomy" id="1517702"/>
    <lineage>
        <taxon>Bacteria</taxon>
        <taxon>Bacillati</taxon>
        <taxon>Actinomycetota</taxon>
        <taxon>Actinomycetes</taxon>
        <taxon>Mycobacteriales</taxon>
        <taxon>Gordoniaceae</taxon>
        <taxon>Gordonia</taxon>
    </lineage>
</organism>
<dbReference type="SUPFAM" id="SSF55785">
    <property type="entry name" value="PYP-like sensor domain (PAS domain)"/>
    <property type="match status" value="1"/>
</dbReference>
<name>A0A916TLW1_9ACTN</name>
<proteinExistence type="predicted"/>
<comment type="caution">
    <text evidence="2">The sequence shown here is derived from an EMBL/GenBank/DDBJ whole genome shotgun (WGS) entry which is preliminary data.</text>
</comment>
<reference evidence="2" key="2">
    <citation type="submission" date="2020-09" db="EMBL/GenBank/DDBJ databases">
        <authorList>
            <person name="Sun Q."/>
            <person name="Zhou Y."/>
        </authorList>
    </citation>
    <scope>NUCLEOTIDE SEQUENCE</scope>
    <source>
        <strain evidence="2">CGMCC 1.12827</strain>
    </source>
</reference>
<gene>
    <name evidence="2" type="ORF">GCM10011489_38850</name>
</gene>
<keyword evidence="3" id="KW-1185">Reference proteome</keyword>
<dbReference type="EMBL" id="BMGC01000063">
    <property type="protein sequence ID" value="GGB47882.1"/>
    <property type="molecule type" value="Genomic_DNA"/>
</dbReference>
<evidence type="ECO:0000313" key="3">
    <source>
        <dbReference type="Proteomes" id="UP000621454"/>
    </source>
</evidence>
<dbReference type="Pfam" id="PF08448">
    <property type="entry name" value="PAS_4"/>
    <property type="match status" value="1"/>
</dbReference>
<dbReference type="Gene3D" id="3.30.450.20">
    <property type="entry name" value="PAS domain"/>
    <property type="match status" value="1"/>
</dbReference>
<dbReference type="PROSITE" id="PS50112">
    <property type="entry name" value="PAS"/>
    <property type="match status" value="1"/>
</dbReference>
<feature type="domain" description="PAS" evidence="1">
    <location>
        <begin position="15"/>
        <end position="85"/>
    </location>
</feature>
<dbReference type="InterPro" id="IPR013656">
    <property type="entry name" value="PAS_4"/>
</dbReference>
<protein>
    <recommendedName>
        <fullName evidence="1">PAS domain-containing protein</fullName>
    </recommendedName>
</protein>
<evidence type="ECO:0000259" key="1">
    <source>
        <dbReference type="PROSITE" id="PS50112"/>
    </source>
</evidence>
<dbReference type="Proteomes" id="UP000621454">
    <property type="component" value="Unassembled WGS sequence"/>
</dbReference>
<dbReference type="CDD" id="cd00130">
    <property type="entry name" value="PAS"/>
    <property type="match status" value="1"/>
</dbReference>
<dbReference type="RefSeq" id="WP_188588914.1">
    <property type="nucleotide sequence ID" value="NZ_BMGC01000063.1"/>
</dbReference>
<dbReference type="NCBIfam" id="TIGR00229">
    <property type="entry name" value="sensory_box"/>
    <property type="match status" value="1"/>
</dbReference>
<dbReference type="AlphaFoldDB" id="A0A916TLW1"/>
<sequence>MNADDDASVPVWQVDNSQYEQLLHHLTLPVAVNTVDGDLRAVNPAFTALLGYTDADAIGMTVRQIVHPHSHPAVGAAVQRLASGDVRAQSGIRKLVRKNGTVMWAQVHLTTFTHNGELMTMAFVEDWSERHWNNPAAVAALADADTAATGEFDDNSVDEPPDELAGLAGVAVQRYPASTGGGWALRSV</sequence>
<reference evidence="2" key="1">
    <citation type="journal article" date="2014" name="Int. J. Syst. Evol. Microbiol.">
        <title>Complete genome sequence of Corynebacterium casei LMG S-19264T (=DSM 44701T), isolated from a smear-ripened cheese.</title>
        <authorList>
            <consortium name="US DOE Joint Genome Institute (JGI-PGF)"/>
            <person name="Walter F."/>
            <person name="Albersmeier A."/>
            <person name="Kalinowski J."/>
            <person name="Ruckert C."/>
        </authorList>
    </citation>
    <scope>NUCLEOTIDE SEQUENCE</scope>
    <source>
        <strain evidence="2">CGMCC 1.12827</strain>
    </source>
</reference>
<dbReference type="InterPro" id="IPR035965">
    <property type="entry name" value="PAS-like_dom_sf"/>
</dbReference>
<dbReference type="SMART" id="SM00091">
    <property type="entry name" value="PAS"/>
    <property type="match status" value="1"/>
</dbReference>
<accession>A0A916TLW1</accession>